<dbReference type="SUPFAM" id="SSF88723">
    <property type="entry name" value="PIN domain-like"/>
    <property type="match status" value="1"/>
</dbReference>
<organism evidence="2">
    <name type="scientific">Synechococcus sp. SB0676_bin_10</name>
    <dbReference type="NCBI Taxonomy" id="2604869"/>
    <lineage>
        <taxon>Bacteria</taxon>
        <taxon>Bacillati</taxon>
        <taxon>Cyanobacteriota</taxon>
        <taxon>Cyanophyceae</taxon>
        <taxon>Synechococcales</taxon>
        <taxon>Synechococcaceae</taxon>
        <taxon>Synechococcus</taxon>
    </lineage>
</organism>
<gene>
    <name evidence="2" type="ORF">F4162_00405</name>
</gene>
<reference evidence="2" key="1">
    <citation type="submission" date="2019-09" db="EMBL/GenBank/DDBJ databases">
        <title>Characterisation of the sponge microbiome using genome-centric metagenomics.</title>
        <authorList>
            <person name="Engelberts J.P."/>
            <person name="Robbins S.J."/>
            <person name="De Goeij J.M."/>
            <person name="Aranda M."/>
            <person name="Bell S.C."/>
            <person name="Webster N.S."/>
        </authorList>
    </citation>
    <scope>NUCLEOTIDE SEQUENCE</scope>
    <source>
        <strain evidence="2">SB0676_bin_10</strain>
    </source>
</reference>
<dbReference type="EMBL" id="VYDO01000018">
    <property type="protein sequence ID" value="MYG37505.1"/>
    <property type="molecule type" value="Genomic_DNA"/>
</dbReference>
<dbReference type="InterPro" id="IPR029060">
    <property type="entry name" value="PIN-like_dom_sf"/>
</dbReference>
<dbReference type="AlphaFoldDB" id="A0A6B1F6Z1"/>
<evidence type="ECO:0000313" key="2">
    <source>
        <dbReference type="EMBL" id="MYG37505.1"/>
    </source>
</evidence>
<dbReference type="Gene3D" id="3.40.50.1010">
    <property type="entry name" value="5'-nuclease"/>
    <property type="match status" value="1"/>
</dbReference>
<sequence>MDINATVLDASAILAFVNQEAGYETVERCLQGEAHCSAANWSEVKQKIVGSRSGFNWLETWLEIESLLVEYHGLIIESVSREDAERAAERWEVNKSLSLADRLCLALGDRLGLPAITADQAWGDGDMIIQIR</sequence>
<dbReference type="Pfam" id="PF01850">
    <property type="entry name" value="PIN"/>
    <property type="match status" value="1"/>
</dbReference>
<name>A0A6B1F6Z1_9SYNE</name>
<comment type="caution">
    <text evidence="2">The sequence shown here is derived from an EMBL/GenBank/DDBJ whole genome shotgun (WGS) entry which is preliminary data.</text>
</comment>
<proteinExistence type="predicted"/>
<feature type="domain" description="PIN" evidence="1">
    <location>
        <begin position="7"/>
        <end position="121"/>
    </location>
</feature>
<accession>A0A6B1F6Z1</accession>
<dbReference type="InterPro" id="IPR002716">
    <property type="entry name" value="PIN_dom"/>
</dbReference>
<evidence type="ECO:0000259" key="1">
    <source>
        <dbReference type="Pfam" id="PF01850"/>
    </source>
</evidence>
<protein>
    <submittedName>
        <fullName evidence="2">Type II toxin-antitoxin system VapC family toxin</fullName>
    </submittedName>
</protein>